<dbReference type="PANTHER" id="PTHR43163">
    <property type="entry name" value="DIPEPTIDE TRANSPORT SYSTEM PERMEASE PROTEIN DPPB-RELATED"/>
    <property type="match status" value="1"/>
</dbReference>
<dbReference type="RefSeq" id="WP_350938869.1">
    <property type="nucleotide sequence ID" value="NZ_JAYWLC010000019.1"/>
</dbReference>
<keyword evidence="2 7" id="KW-0813">Transport</keyword>
<evidence type="ECO:0000256" key="4">
    <source>
        <dbReference type="ARBA" id="ARBA00022692"/>
    </source>
</evidence>
<keyword evidence="5 7" id="KW-1133">Transmembrane helix</keyword>
<reference evidence="9 10" key="1">
    <citation type="submission" date="2024-06" db="EMBL/GenBank/DDBJ databases">
        <title>Thioclava kandeliae sp. nov. from a rhizosphere soil sample of Kandelia candel in a mangrove.</title>
        <authorList>
            <person name="Mu T."/>
        </authorList>
    </citation>
    <scope>NUCLEOTIDE SEQUENCE [LARGE SCALE GENOMIC DNA]</scope>
    <source>
        <strain evidence="9 10">CPCC 100088</strain>
    </source>
</reference>
<evidence type="ECO:0000256" key="5">
    <source>
        <dbReference type="ARBA" id="ARBA00022989"/>
    </source>
</evidence>
<feature type="transmembrane region" description="Helical" evidence="7">
    <location>
        <begin position="67"/>
        <end position="87"/>
    </location>
</feature>
<dbReference type="Gene3D" id="1.10.3720.10">
    <property type="entry name" value="MetI-like"/>
    <property type="match status" value="1"/>
</dbReference>
<evidence type="ECO:0000259" key="8">
    <source>
        <dbReference type="PROSITE" id="PS50928"/>
    </source>
</evidence>
<proteinExistence type="inferred from homology"/>
<feature type="transmembrane region" description="Helical" evidence="7">
    <location>
        <begin position="288"/>
        <end position="313"/>
    </location>
</feature>
<feature type="transmembrane region" description="Helical" evidence="7">
    <location>
        <begin position="141"/>
        <end position="167"/>
    </location>
</feature>
<dbReference type="EMBL" id="JAYWLC010000019">
    <property type="protein sequence ID" value="MER5173499.1"/>
    <property type="molecule type" value="Genomic_DNA"/>
</dbReference>
<name>A0ABV1SKS0_9RHOB</name>
<keyword evidence="10" id="KW-1185">Reference proteome</keyword>
<evidence type="ECO:0000313" key="9">
    <source>
        <dbReference type="EMBL" id="MER5173499.1"/>
    </source>
</evidence>
<evidence type="ECO:0000256" key="7">
    <source>
        <dbReference type="RuleBase" id="RU363032"/>
    </source>
</evidence>
<dbReference type="Pfam" id="PF19300">
    <property type="entry name" value="BPD_transp_1_N"/>
    <property type="match status" value="1"/>
</dbReference>
<evidence type="ECO:0000256" key="6">
    <source>
        <dbReference type="ARBA" id="ARBA00023136"/>
    </source>
</evidence>
<evidence type="ECO:0000256" key="2">
    <source>
        <dbReference type="ARBA" id="ARBA00022448"/>
    </source>
</evidence>
<feature type="domain" description="ABC transmembrane type-1" evidence="8">
    <location>
        <begin position="101"/>
        <end position="307"/>
    </location>
</feature>
<organism evidence="9 10">
    <name type="scientific">Thioclava kandeliae</name>
    <dbReference type="NCBI Taxonomy" id="3070818"/>
    <lineage>
        <taxon>Bacteria</taxon>
        <taxon>Pseudomonadati</taxon>
        <taxon>Pseudomonadota</taxon>
        <taxon>Alphaproteobacteria</taxon>
        <taxon>Rhodobacterales</taxon>
        <taxon>Paracoccaceae</taxon>
        <taxon>Thioclava</taxon>
    </lineage>
</organism>
<keyword evidence="3" id="KW-1003">Cell membrane</keyword>
<evidence type="ECO:0000256" key="3">
    <source>
        <dbReference type="ARBA" id="ARBA00022475"/>
    </source>
</evidence>
<dbReference type="InterPro" id="IPR035906">
    <property type="entry name" value="MetI-like_sf"/>
</dbReference>
<dbReference type="PROSITE" id="PS50928">
    <property type="entry name" value="ABC_TM1"/>
    <property type="match status" value="1"/>
</dbReference>
<comment type="similarity">
    <text evidence="7">Belongs to the binding-protein-dependent transport system permease family.</text>
</comment>
<dbReference type="CDD" id="cd06261">
    <property type="entry name" value="TM_PBP2"/>
    <property type="match status" value="1"/>
</dbReference>
<gene>
    <name evidence="9" type="ORF">VSX56_17170</name>
</gene>
<evidence type="ECO:0000256" key="1">
    <source>
        <dbReference type="ARBA" id="ARBA00004651"/>
    </source>
</evidence>
<feature type="transmembrane region" description="Helical" evidence="7">
    <location>
        <begin position="12"/>
        <end position="32"/>
    </location>
</feature>
<keyword evidence="6 7" id="KW-0472">Membrane</keyword>
<keyword evidence="4 7" id="KW-0812">Transmembrane</keyword>
<comment type="subcellular location">
    <subcellularLocation>
        <location evidence="1 7">Cell membrane</location>
        <topology evidence="1 7">Multi-pass membrane protein</topology>
    </subcellularLocation>
</comment>
<dbReference type="InterPro" id="IPR045621">
    <property type="entry name" value="BPD_transp_1_N"/>
</dbReference>
<comment type="caution">
    <text evidence="9">The sequence shown here is derived from an EMBL/GenBank/DDBJ whole genome shotgun (WGS) entry which is preliminary data.</text>
</comment>
<dbReference type="InterPro" id="IPR000515">
    <property type="entry name" value="MetI-like"/>
</dbReference>
<dbReference type="Proteomes" id="UP001438953">
    <property type="component" value="Unassembled WGS sequence"/>
</dbReference>
<feature type="transmembrane region" description="Helical" evidence="7">
    <location>
        <begin position="242"/>
        <end position="268"/>
    </location>
</feature>
<feature type="transmembrane region" description="Helical" evidence="7">
    <location>
        <begin position="187"/>
        <end position="204"/>
    </location>
</feature>
<accession>A0ABV1SKS0</accession>
<dbReference type="PANTHER" id="PTHR43163:SF3">
    <property type="entry name" value="PEPTIDE ABC TRANSPORTER PERMEASE PROTEIN"/>
    <property type="match status" value="1"/>
</dbReference>
<evidence type="ECO:0000313" key="10">
    <source>
        <dbReference type="Proteomes" id="UP001438953"/>
    </source>
</evidence>
<feature type="transmembrane region" description="Helical" evidence="7">
    <location>
        <begin position="107"/>
        <end position="129"/>
    </location>
</feature>
<protein>
    <submittedName>
        <fullName evidence="9">ABC transporter permease</fullName>
    </submittedName>
</protein>
<dbReference type="Pfam" id="PF00528">
    <property type="entry name" value="BPD_transp_1"/>
    <property type="match status" value="1"/>
</dbReference>
<dbReference type="SUPFAM" id="SSF161098">
    <property type="entry name" value="MetI-like"/>
    <property type="match status" value="1"/>
</dbReference>
<sequence>MPQSLMPWFLVLQRLGIAILTLIIVSFAVFFATELLPGDVAQILLGQAATPEAVAGLRKAMGLDEPAILRFLSWLFGFLRGDLGTSYVNHMAVADLVSGRLVNSLKLAGITTLISVPVALSLGIGAAMWRGSWFDRIVSILTISVISVPEFMVATLSVLIFAVWLGWLPALSYGAADATTFGAMLKAYAMPVITLTFVVSAQMIRMTRAAVIETINTPYVEMALLKGASRKRMVLKHALPNALGPIANAIALSLSYLVGGVIIVETIFNYPGVAKLMVDAVSTRDLPLIQSCAMIFCISYLLLITLADLTAILSNPRLRR</sequence>